<evidence type="ECO:0000313" key="1">
    <source>
        <dbReference type="EMBL" id="KAH7124477.1"/>
    </source>
</evidence>
<organism evidence="1 2">
    <name type="scientific">Dactylonectria macrodidyma</name>
    <dbReference type="NCBI Taxonomy" id="307937"/>
    <lineage>
        <taxon>Eukaryota</taxon>
        <taxon>Fungi</taxon>
        <taxon>Dikarya</taxon>
        <taxon>Ascomycota</taxon>
        <taxon>Pezizomycotina</taxon>
        <taxon>Sordariomycetes</taxon>
        <taxon>Hypocreomycetidae</taxon>
        <taxon>Hypocreales</taxon>
        <taxon>Nectriaceae</taxon>
        <taxon>Dactylonectria</taxon>
    </lineage>
</organism>
<dbReference type="AlphaFoldDB" id="A0A9P9DSX9"/>
<keyword evidence="2" id="KW-1185">Reference proteome</keyword>
<sequence length="149" mass="16509">MFNRDPYVLSITKASPNPSVASFKPDGVLHLGPDPTKGREALRKLHDKMIHSPKGPVVKSQHWVDRLFMLGGTVSDKIEVVVTGLHENVLRDGTHVMMDFASWVIISKGVGEGLEIQAEIWRVFQDQAKMMEALMKLEDCSKSGISGKV</sequence>
<proteinExistence type="predicted"/>
<protein>
    <submittedName>
        <fullName evidence="1">Uncharacterized protein</fullName>
    </submittedName>
</protein>
<dbReference type="EMBL" id="JAGMUV010000021">
    <property type="protein sequence ID" value="KAH7124477.1"/>
    <property type="molecule type" value="Genomic_DNA"/>
</dbReference>
<comment type="caution">
    <text evidence="1">The sequence shown here is derived from an EMBL/GenBank/DDBJ whole genome shotgun (WGS) entry which is preliminary data.</text>
</comment>
<name>A0A9P9DSX9_9HYPO</name>
<gene>
    <name evidence="1" type="ORF">EDB81DRAFT_860814</name>
</gene>
<reference evidence="1" key="1">
    <citation type="journal article" date="2021" name="Nat. Commun.">
        <title>Genetic determinants of endophytism in the Arabidopsis root mycobiome.</title>
        <authorList>
            <person name="Mesny F."/>
            <person name="Miyauchi S."/>
            <person name="Thiergart T."/>
            <person name="Pickel B."/>
            <person name="Atanasova L."/>
            <person name="Karlsson M."/>
            <person name="Huettel B."/>
            <person name="Barry K.W."/>
            <person name="Haridas S."/>
            <person name="Chen C."/>
            <person name="Bauer D."/>
            <person name="Andreopoulos W."/>
            <person name="Pangilinan J."/>
            <person name="LaButti K."/>
            <person name="Riley R."/>
            <person name="Lipzen A."/>
            <person name="Clum A."/>
            <person name="Drula E."/>
            <person name="Henrissat B."/>
            <person name="Kohler A."/>
            <person name="Grigoriev I.V."/>
            <person name="Martin F.M."/>
            <person name="Hacquard S."/>
        </authorList>
    </citation>
    <scope>NUCLEOTIDE SEQUENCE</scope>
    <source>
        <strain evidence="1">MPI-CAGE-AT-0147</strain>
    </source>
</reference>
<evidence type="ECO:0000313" key="2">
    <source>
        <dbReference type="Proteomes" id="UP000738349"/>
    </source>
</evidence>
<dbReference type="OrthoDB" id="4137584at2759"/>
<dbReference type="Proteomes" id="UP000738349">
    <property type="component" value="Unassembled WGS sequence"/>
</dbReference>
<accession>A0A9P9DSX9</accession>